<dbReference type="GO" id="GO:0030599">
    <property type="term" value="F:pectinesterase activity"/>
    <property type="evidence" value="ECO:0007669"/>
    <property type="project" value="UniProtKB-EC"/>
</dbReference>
<dbReference type="Proteomes" id="UP000317429">
    <property type="component" value="Chromosome"/>
</dbReference>
<dbReference type="InterPro" id="IPR011050">
    <property type="entry name" value="Pectin_lyase_fold/virulence"/>
</dbReference>
<protein>
    <submittedName>
        <fullName evidence="6">Pectinesterase A</fullName>
        <ecNumber evidence="6">3.1.1.11</ecNumber>
    </submittedName>
</protein>
<dbReference type="KEGG" id="pnd:Pla175_01640"/>
<feature type="signal peptide" evidence="4">
    <location>
        <begin position="1"/>
        <end position="25"/>
    </location>
</feature>
<dbReference type="EC" id="3.1.1.11" evidence="6"/>
<keyword evidence="3" id="KW-0063">Aspartyl esterase</keyword>
<proteinExistence type="inferred from homology"/>
<reference evidence="6 7" key="1">
    <citation type="submission" date="2019-02" db="EMBL/GenBank/DDBJ databases">
        <title>Deep-cultivation of Planctomycetes and their phenomic and genomic characterization uncovers novel biology.</title>
        <authorList>
            <person name="Wiegand S."/>
            <person name="Jogler M."/>
            <person name="Boedeker C."/>
            <person name="Pinto D."/>
            <person name="Vollmers J."/>
            <person name="Rivas-Marin E."/>
            <person name="Kohn T."/>
            <person name="Peeters S.H."/>
            <person name="Heuer A."/>
            <person name="Rast P."/>
            <person name="Oberbeckmann S."/>
            <person name="Bunk B."/>
            <person name="Jeske O."/>
            <person name="Meyerdierks A."/>
            <person name="Storesund J.E."/>
            <person name="Kallscheuer N."/>
            <person name="Luecker S."/>
            <person name="Lage O.M."/>
            <person name="Pohl T."/>
            <person name="Merkel B.J."/>
            <person name="Hornburger P."/>
            <person name="Mueller R.-W."/>
            <person name="Bruemmer F."/>
            <person name="Labrenz M."/>
            <person name="Spormann A.M."/>
            <person name="Op den Camp H."/>
            <person name="Overmann J."/>
            <person name="Amann R."/>
            <person name="Jetten M.S.M."/>
            <person name="Mascher T."/>
            <person name="Medema M.H."/>
            <person name="Devos D.P."/>
            <person name="Kaster A.-K."/>
            <person name="Ovreas L."/>
            <person name="Rohde M."/>
            <person name="Galperin M.Y."/>
            <person name="Jogler C."/>
        </authorList>
    </citation>
    <scope>NUCLEOTIDE SEQUENCE [LARGE SCALE GENOMIC DNA]</scope>
    <source>
        <strain evidence="6 7">Pla175</strain>
    </source>
</reference>
<dbReference type="EMBL" id="CP036291">
    <property type="protein sequence ID" value="QDU86811.1"/>
    <property type="molecule type" value="Genomic_DNA"/>
</dbReference>
<dbReference type="GO" id="GO:0042545">
    <property type="term" value="P:cell wall modification"/>
    <property type="evidence" value="ECO:0007669"/>
    <property type="project" value="InterPro"/>
</dbReference>
<evidence type="ECO:0000256" key="3">
    <source>
        <dbReference type="ARBA" id="ARBA00023085"/>
    </source>
</evidence>
<keyword evidence="4" id="KW-0732">Signal</keyword>
<evidence type="ECO:0000256" key="2">
    <source>
        <dbReference type="ARBA" id="ARBA00022801"/>
    </source>
</evidence>
<name>A0A518D5R2_9BACT</name>
<dbReference type="InterPro" id="IPR012334">
    <property type="entry name" value="Pectin_lyas_fold"/>
</dbReference>
<comment type="similarity">
    <text evidence="1">Belongs to the pectinesterase family.</text>
</comment>
<dbReference type="Gene3D" id="2.160.20.10">
    <property type="entry name" value="Single-stranded right-handed beta-helix, Pectin lyase-like"/>
    <property type="match status" value="1"/>
</dbReference>
<dbReference type="SUPFAM" id="SSF51126">
    <property type="entry name" value="Pectin lyase-like"/>
    <property type="match status" value="1"/>
</dbReference>
<evidence type="ECO:0000256" key="4">
    <source>
        <dbReference type="SAM" id="SignalP"/>
    </source>
</evidence>
<keyword evidence="2 6" id="KW-0378">Hydrolase</keyword>
<dbReference type="GO" id="GO:0009279">
    <property type="term" value="C:cell outer membrane"/>
    <property type="evidence" value="ECO:0007669"/>
    <property type="project" value="TreeGrafter"/>
</dbReference>
<dbReference type="PANTHER" id="PTHR31321">
    <property type="entry name" value="ACYL-COA THIOESTER HYDROLASE YBHC-RELATED"/>
    <property type="match status" value="1"/>
</dbReference>
<dbReference type="Pfam" id="PF01095">
    <property type="entry name" value="Pectinesterase"/>
    <property type="match status" value="1"/>
</dbReference>
<dbReference type="RefSeq" id="WP_145280372.1">
    <property type="nucleotide sequence ID" value="NZ_CP036291.1"/>
</dbReference>
<sequence precursor="true">MNPSPHRPLILAWLLLIAPPLAAHAAGPDRADVIVARDGSGDFDSIQAAVMAAPHRAAGPPWVIRVKPGVYDERVYVQRERGYLRLVGDDPATTTLTGRLHANMPGADGEPIGTFRTAMMQIDGDGFEVENLTIENAAGPVGQALALRCDGDKLVFRNCRLLGWQDTVLLNRGRQYFDRCRIEGHVDFIFGGATAWFEECDIHCLGSGFITAASTPPEQPYGFLFHRCRVTAEPDAKTYLGRPWRPYAMTSFIDCELSGAVRPEGWQVWSVTDPSTIRYSERGNHGPGAQGAERVDWARGPAPEVGLEEVFQRPEPWRP</sequence>
<gene>
    <name evidence="6" type="primary">pemA</name>
    <name evidence="6" type="ORF">Pla175_01640</name>
</gene>
<evidence type="ECO:0000313" key="7">
    <source>
        <dbReference type="Proteomes" id="UP000317429"/>
    </source>
</evidence>
<feature type="chain" id="PRO_5022225162" evidence="4">
    <location>
        <begin position="26"/>
        <end position="319"/>
    </location>
</feature>
<evidence type="ECO:0000259" key="5">
    <source>
        <dbReference type="Pfam" id="PF01095"/>
    </source>
</evidence>
<dbReference type="InterPro" id="IPR000070">
    <property type="entry name" value="Pectinesterase_cat"/>
</dbReference>
<dbReference type="AlphaFoldDB" id="A0A518D5R2"/>
<keyword evidence="7" id="KW-1185">Reference proteome</keyword>
<dbReference type="PANTHER" id="PTHR31321:SF57">
    <property type="entry name" value="PECTINESTERASE 53-RELATED"/>
    <property type="match status" value="1"/>
</dbReference>
<evidence type="ECO:0000256" key="1">
    <source>
        <dbReference type="ARBA" id="ARBA00008891"/>
    </source>
</evidence>
<organism evidence="6 7">
    <name type="scientific">Pirellulimonas nuda</name>
    <dbReference type="NCBI Taxonomy" id="2528009"/>
    <lineage>
        <taxon>Bacteria</taxon>
        <taxon>Pseudomonadati</taxon>
        <taxon>Planctomycetota</taxon>
        <taxon>Planctomycetia</taxon>
        <taxon>Pirellulales</taxon>
        <taxon>Lacipirellulaceae</taxon>
        <taxon>Pirellulimonas</taxon>
    </lineage>
</organism>
<feature type="domain" description="Pectinesterase catalytic" evidence="5">
    <location>
        <begin position="32"/>
        <end position="298"/>
    </location>
</feature>
<dbReference type="OrthoDB" id="9804686at2"/>
<evidence type="ECO:0000313" key="6">
    <source>
        <dbReference type="EMBL" id="QDU86811.1"/>
    </source>
</evidence>
<accession>A0A518D5R2</accession>